<keyword evidence="3" id="KW-0574">Periplasm</keyword>
<dbReference type="EMBL" id="JAURUR010000002">
    <property type="protein sequence ID" value="MDP9763822.1"/>
    <property type="molecule type" value="Genomic_DNA"/>
</dbReference>
<dbReference type="Gene3D" id="3.30.700.10">
    <property type="entry name" value="Glycoprotein, Type 4 Pilin"/>
    <property type="match status" value="1"/>
</dbReference>
<keyword evidence="5" id="KW-0472">Membrane</keyword>
<evidence type="ECO:0000256" key="3">
    <source>
        <dbReference type="ARBA" id="ARBA00022764"/>
    </source>
</evidence>
<protein>
    <submittedName>
        <fullName evidence="6">Prepilin-type N-terminal cleavage/methylation domain-containing protein</fullName>
    </submittedName>
</protein>
<proteinExistence type="predicted"/>
<dbReference type="Pfam" id="PF07963">
    <property type="entry name" value="N_methyl"/>
    <property type="match status" value="1"/>
</dbReference>
<evidence type="ECO:0000313" key="7">
    <source>
        <dbReference type="Proteomes" id="UP001232163"/>
    </source>
</evidence>
<feature type="transmembrane region" description="Helical" evidence="5">
    <location>
        <begin position="6"/>
        <end position="30"/>
    </location>
</feature>
<dbReference type="SUPFAM" id="SSF54523">
    <property type="entry name" value="Pili subunits"/>
    <property type="match status" value="1"/>
</dbReference>
<evidence type="ECO:0000313" key="6">
    <source>
        <dbReference type="EMBL" id="MDP9763822.1"/>
    </source>
</evidence>
<keyword evidence="5" id="KW-1133">Transmembrane helix</keyword>
<dbReference type="Proteomes" id="UP001232163">
    <property type="component" value="Unassembled WGS sequence"/>
</dbReference>
<accession>A0ABT9MB57</accession>
<reference evidence="6 7" key="1">
    <citation type="submission" date="2023-07" db="EMBL/GenBank/DDBJ databases">
        <title>Genomic Encyclopedia of Type Strains, Phase IV (KMG-IV): sequencing the most valuable type-strain genomes for metagenomic binning, comparative biology and taxonomic classification.</title>
        <authorList>
            <person name="Goeker M."/>
        </authorList>
    </citation>
    <scope>NUCLEOTIDE SEQUENCE [LARGE SCALE GENOMIC DNA]</scope>
    <source>
        <strain evidence="6 7">NIO-1023</strain>
    </source>
</reference>
<evidence type="ECO:0000256" key="1">
    <source>
        <dbReference type="ARBA" id="ARBA00004203"/>
    </source>
</evidence>
<dbReference type="NCBIfam" id="TIGR02532">
    <property type="entry name" value="IV_pilin_GFxxxE"/>
    <property type="match status" value="1"/>
</dbReference>
<evidence type="ECO:0000256" key="4">
    <source>
        <dbReference type="ARBA" id="ARBA00023237"/>
    </source>
</evidence>
<name>A0ABT9MB57_9DEIO</name>
<keyword evidence="4" id="KW-0998">Cell outer membrane</keyword>
<organism evidence="6 7">
    <name type="scientific">Deinococcus enclensis</name>
    <dbReference type="NCBI Taxonomy" id="1049582"/>
    <lineage>
        <taxon>Bacteria</taxon>
        <taxon>Thermotogati</taxon>
        <taxon>Deinococcota</taxon>
        <taxon>Deinococci</taxon>
        <taxon>Deinococcales</taxon>
        <taxon>Deinococcaceae</taxon>
        <taxon>Deinococcus</taxon>
    </lineage>
</organism>
<dbReference type="InterPro" id="IPR012902">
    <property type="entry name" value="N_methyl_site"/>
</dbReference>
<gene>
    <name evidence="6" type="ORF">QO006_001239</name>
</gene>
<keyword evidence="7" id="KW-1185">Reference proteome</keyword>
<sequence length="155" mass="16495">MKTSGFTLVELLIVIGMIGVLMAVAIPNYLTWLASSQTSRDAQTLVREIQQARTLARRGTAQRLTTTANSSVVTITPVAFASSAWSPITGATVRTVTLEGAKVGAARTLVFTPPYGAMDTTVSTTPQTFTLTSTRRSTTTRTVDVISLMGKAVIR</sequence>
<evidence type="ECO:0000256" key="2">
    <source>
        <dbReference type="ARBA" id="ARBA00004418"/>
    </source>
</evidence>
<evidence type="ECO:0000256" key="5">
    <source>
        <dbReference type="SAM" id="Phobius"/>
    </source>
</evidence>
<dbReference type="PROSITE" id="PS00409">
    <property type="entry name" value="PROKAR_NTER_METHYL"/>
    <property type="match status" value="1"/>
</dbReference>
<keyword evidence="5" id="KW-0812">Transmembrane</keyword>
<comment type="caution">
    <text evidence="6">The sequence shown here is derived from an EMBL/GenBank/DDBJ whole genome shotgun (WGS) entry which is preliminary data.</text>
</comment>
<dbReference type="InterPro" id="IPR045584">
    <property type="entry name" value="Pilin-like"/>
</dbReference>
<comment type="subcellular location">
    <subcellularLocation>
        <location evidence="1">Cell outer membrane</location>
        <topology evidence="1">Single-pass membrane protein</topology>
    </subcellularLocation>
    <subcellularLocation>
        <location evidence="2">Periplasm</location>
    </subcellularLocation>
</comment>
<dbReference type="RefSeq" id="WP_307464944.1">
    <property type="nucleotide sequence ID" value="NZ_JAURUR010000002.1"/>
</dbReference>